<dbReference type="KEGG" id="pde:Pden_4244"/>
<dbReference type="PANTHER" id="PTHR11707:SF28">
    <property type="entry name" value="60 KDA LYSOPHOSPHOLIPASE"/>
    <property type="match status" value="1"/>
</dbReference>
<dbReference type="AlphaFoldDB" id="A1B9W4"/>
<dbReference type="SFLD" id="SFLDS00057">
    <property type="entry name" value="Glutaminase/Asparaginase"/>
    <property type="match status" value="1"/>
</dbReference>
<dbReference type="GO" id="GO:0004067">
    <property type="term" value="F:asparaginase activity"/>
    <property type="evidence" value="ECO:0007669"/>
    <property type="project" value="UniProtKB-UniRule"/>
</dbReference>
<dbReference type="SMART" id="SM00870">
    <property type="entry name" value="Asparaginase"/>
    <property type="match status" value="1"/>
</dbReference>
<evidence type="ECO:0000256" key="4">
    <source>
        <dbReference type="PIRSR" id="PIRSR001220-2"/>
    </source>
</evidence>
<dbReference type="InterPro" id="IPR040919">
    <property type="entry name" value="Asparaginase_C"/>
</dbReference>
<name>A1B9W4_PARDP</name>
<evidence type="ECO:0000313" key="9">
    <source>
        <dbReference type="Proteomes" id="UP000000361"/>
    </source>
</evidence>
<dbReference type="SUPFAM" id="SSF53774">
    <property type="entry name" value="Glutaminase/Asparaginase"/>
    <property type="match status" value="1"/>
</dbReference>
<organism evidence="8 9">
    <name type="scientific">Paracoccus denitrificans (strain Pd 1222)</name>
    <dbReference type="NCBI Taxonomy" id="318586"/>
    <lineage>
        <taxon>Bacteria</taxon>
        <taxon>Pseudomonadati</taxon>
        <taxon>Pseudomonadota</taxon>
        <taxon>Alphaproteobacteria</taxon>
        <taxon>Rhodobacterales</taxon>
        <taxon>Paracoccaceae</taxon>
        <taxon>Paracoccus</taxon>
    </lineage>
</organism>
<dbReference type="Gene3D" id="3.40.50.40">
    <property type="match status" value="1"/>
</dbReference>
<dbReference type="EMBL" id="CP000490">
    <property type="protein sequence ID" value="ABL72308.1"/>
    <property type="molecule type" value="Genomic_DNA"/>
</dbReference>
<evidence type="ECO:0000256" key="1">
    <source>
        <dbReference type="ARBA" id="ARBA00010518"/>
    </source>
</evidence>
<dbReference type="PRINTS" id="PR00139">
    <property type="entry name" value="ASNGLNASE"/>
</dbReference>
<feature type="binding site" evidence="4">
    <location>
        <position position="67"/>
    </location>
    <ligand>
        <name>substrate</name>
    </ligand>
</feature>
<dbReference type="PROSITE" id="PS00144">
    <property type="entry name" value="ASN_GLN_ASE_1"/>
    <property type="match status" value="1"/>
</dbReference>
<evidence type="ECO:0000313" key="8">
    <source>
        <dbReference type="EMBL" id="ABL72308.1"/>
    </source>
</evidence>
<dbReference type="Pfam" id="PF00710">
    <property type="entry name" value="Asparaginase"/>
    <property type="match status" value="1"/>
</dbReference>
<dbReference type="GeneID" id="93453909"/>
<comment type="similarity">
    <text evidence="1">Belongs to the asparaginase 1 family.</text>
</comment>
<dbReference type="Proteomes" id="UP000000361">
    <property type="component" value="Chromosome 2"/>
</dbReference>
<dbReference type="InterPro" id="IPR037152">
    <property type="entry name" value="L-asparaginase_N_sf"/>
</dbReference>
<dbReference type="InterPro" id="IPR036152">
    <property type="entry name" value="Asp/glu_Ase-like_sf"/>
</dbReference>
<dbReference type="InterPro" id="IPR006034">
    <property type="entry name" value="Asparaginase/glutaminase-like"/>
</dbReference>
<dbReference type="HOGENOM" id="CLU_019134_1_0_5"/>
<evidence type="ECO:0000259" key="6">
    <source>
        <dbReference type="Pfam" id="PF00710"/>
    </source>
</evidence>
<feature type="binding site" evidence="4">
    <location>
        <begin position="100"/>
        <end position="101"/>
    </location>
    <ligand>
        <name>substrate</name>
    </ligand>
</feature>
<dbReference type="OrthoDB" id="9788068at2"/>
<evidence type="ECO:0000256" key="5">
    <source>
        <dbReference type="PROSITE-ProRule" id="PRU10099"/>
    </source>
</evidence>
<dbReference type="PANTHER" id="PTHR11707">
    <property type="entry name" value="L-ASPARAGINASE"/>
    <property type="match status" value="1"/>
</dbReference>
<dbReference type="Pfam" id="PF17763">
    <property type="entry name" value="Asparaginase_C"/>
    <property type="match status" value="1"/>
</dbReference>
<dbReference type="CDD" id="cd08964">
    <property type="entry name" value="L-asparaginase_II"/>
    <property type="match status" value="1"/>
</dbReference>
<keyword evidence="9" id="KW-1185">Reference proteome</keyword>
<dbReference type="InterPro" id="IPR004550">
    <property type="entry name" value="AsnASE_II"/>
</dbReference>
<dbReference type="Gene3D" id="3.40.50.1170">
    <property type="entry name" value="L-asparaginase, N-terminal domain"/>
    <property type="match status" value="1"/>
</dbReference>
<evidence type="ECO:0000256" key="2">
    <source>
        <dbReference type="ARBA" id="ARBA00022801"/>
    </source>
</evidence>
<feature type="domain" description="L-asparaginase N-terminal" evidence="6">
    <location>
        <begin position="18"/>
        <end position="184"/>
    </location>
</feature>
<dbReference type="InterPro" id="IPR027473">
    <property type="entry name" value="L-asparaginase_C"/>
</dbReference>
<dbReference type="EnsemblBacteria" id="ABL72308">
    <property type="protein sequence ID" value="ABL72308"/>
    <property type="gene ID" value="Pden_4244"/>
</dbReference>
<feature type="active site" description="O-isoaspartyl threonine intermediate" evidence="3">
    <location>
        <position position="26"/>
    </location>
</feature>
<reference evidence="9" key="1">
    <citation type="submission" date="2006-12" db="EMBL/GenBank/DDBJ databases">
        <title>Complete sequence of chromosome 2 of Paracoccus denitrificans PD1222.</title>
        <authorList>
            <person name="Copeland A."/>
            <person name="Lucas S."/>
            <person name="Lapidus A."/>
            <person name="Barry K."/>
            <person name="Detter J.C."/>
            <person name="Glavina del Rio T."/>
            <person name="Hammon N."/>
            <person name="Israni S."/>
            <person name="Dalin E."/>
            <person name="Tice H."/>
            <person name="Pitluck S."/>
            <person name="Munk A.C."/>
            <person name="Brettin T."/>
            <person name="Bruce D."/>
            <person name="Han C."/>
            <person name="Tapia R."/>
            <person name="Gilna P."/>
            <person name="Schmutz J."/>
            <person name="Larimer F."/>
            <person name="Land M."/>
            <person name="Hauser L."/>
            <person name="Kyrpides N."/>
            <person name="Lykidis A."/>
            <person name="Spiro S."/>
            <person name="Richardson D.J."/>
            <person name="Moir J.W.B."/>
            <person name="Ferguson S.J."/>
            <person name="van Spanning R.J.M."/>
            <person name="Richardson P."/>
        </authorList>
    </citation>
    <scope>NUCLEOTIDE SEQUENCE [LARGE SCALE GENOMIC DNA]</scope>
    <source>
        <strain evidence="9">Pd 1222</strain>
    </source>
</reference>
<dbReference type="eggNOG" id="COG0252">
    <property type="taxonomic scope" value="Bacteria"/>
</dbReference>
<protein>
    <submittedName>
        <fullName evidence="8">Asparaginase</fullName>
        <ecNumber evidence="8">3.5.1.1</ecNumber>
    </submittedName>
</protein>
<proteinExistence type="inferred from homology"/>
<evidence type="ECO:0000256" key="3">
    <source>
        <dbReference type="PIRSR" id="PIRSR001220-1"/>
    </source>
</evidence>
<dbReference type="GO" id="GO:0006528">
    <property type="term" value="P:asparagine metabolic process"/>
    <property type="evidence" value="ECO:0007669"/>
    <property type="project" value="InterPro"/>
</dbReference>
<gene>
    <name evidence="8" type="ordered locus">Pden_4244</name>
</gene>
<dbReference type="PROSITE" id="PS51732">
    <property type="entry name" value="ASN_GLN_ASE_3"/>
    <property type="match status" value="1"/>
</dbReference>
<keyword evidence="2 8" id="KW-0378">Hydrolase</keyword>
<dbReference type="PIRSF" id="PIRSF001220">
    <property type="entry name" value="L-ASNase_gatD"/>
    <property type="match status" value="1"/>
</dbReference>
<dbReference type="RefSeq" id="WP_011750473.1">
    <property type="nucleotide sequence ID" value="NC_008687.1"/>
</dbReference>
<sequence>MLNHAAHVVTGTGQIPLLAVLATGGTIASSRGADGAASPSLRAEDLLALLPSMAVDLRPQEVLAKDSASLTLADMQRISDAVATELADPRIAGIVALHGTDAMEETALLVQLQHAPRKPVVFTGAQFASDHPRSDGARNLTDAVRTALQPPRPGGVTLAFGGRVLPVWGLYKFTSDAPDAFRRVADEGATVTRPLPAPVDGLRVDIVATHPGSDGLHLEASLAAGAQGIVVSALGSGNATPELVAAISRARAQGVMVVVSSRVPEGLLSPIYGGGGGGHDMRRAGAIHARLLRPGQARILLAAMLANGCSEAEIARAFETAPETVPA</sequence>
<dbReference type="InterPro" id="IPR020827">
    <property type="entry name" value="Asparaginase/glutaminase_AS1"/>
</dbReference>
<dbReference type="EC" id="3.5.1.1" evidence="8"/>
<dbReference type="InterPro" id="IPR027474">
    <property type="entry name" value="L-asparaginase_N"/>
</dbReference>
<dbReference type="STRING" id="318586.Pden_4244"/>
<accession>A1B9W4</accession>
<feature type="domain" description="Asparaginase/glutaminase C-terminal" evidence="7">
    <location>
        <begin position="203"/>
        <end position="318"/>
    </location>
</feature>
<feature type="active site" evidence="5">
    <location>
        <position position="26"/>
    </location>
</feature>
<dbReference type="PIRSF" id="PIRSF500176">
    <property type="entry name" value="L_ASNase"/>
    <property type="match status" value="1"/>
</dbReference>
<evidence type="ECO:0000259" key="7">
    <source>
        <dbReference type="Pfam" id="PF17763"/>
    </source>
</evidence>